<feature type="region of interest" description="Disordered" evidence="1">
    <location>
        <begin position="677"/>
        <end position="701"/>
    </location>
</feature>
<name>A0AA85K536_TRIRE</name>
<dbReference type="Proteomes" id="UP000050795">
    <property type="component" value="Unassembled WGS sequence"/>
</dbReference>
<feature type="region of interest" description="Disordered" evidence="1">
    <location>
        <begin position="533"/>
        <end position="557"/>
    </location>
</feature>
<protein>
    <submittedName>
        <fullName evidence="3">Uncharacterized protein</fullName>
    </submittedName>
</protein>
<keyword evidence="2" id="KW-1185">Reference proteome</keyword>
<organism evidence="2 3">
    <name type="scientific">Trichobilharzia regenti</name>
    <name type="common">Nasal bird schistosome</name>
    <dbReference type="NCBI Taxonomy" id="157069"/>
    <lineage>
        <taxon>Eukaryota</taxon>
        <taxon>Metazoa</taxon>
        <taxon>Spiralia</taxon>
        <taxon>Lophotrochozoa</taxon>
        <taxon>Platyhelminthes</taxon>
        <taxon>Trematoda</taxon>
        <taxon>Digenea</taxon>
        <taxon>Strigeidida</taxon>
        <taxon>Schistosomatoidea</taxon>
        <taxon>Schistosomatidae</taxon>
        <taxon>Trichobilharzia</taxon>
    </lineage>
</organism>
<reference evidence="3" key="2">
    <citation type="submission" date="2023-11" db="UniProtKB">
        <authorList>
            <consortium name="WormBaseParasite"/>
        </authorList>
    </citation>
    <scope>IDENTIFICATION</scope>
</reference>
<feature type="region of interest" description="Disordered" evidence="1">
    <location>
        <begin position="821"/>
        <end position="841"/>
    </location>
</feature>
<evidence type="ECO:0000313" key="3">
    <source>
        <dbReference type="WBParaSite" id="TREG1_5980.8"/>
    </source>
</evidence>
<feature type="region of interest" description="Disordered" evidence="1">
    <location>
        <begin position="871"/>
        <end position="892"/>
    </location>
</feature>
<evidence type="ECO:0000256" key="1">
    <source>
        <dbReference type="SAM" id="MobiDB-lite"/>
    </source>
</evidence>
<feature type="region of interest" description="Disordered" evidence="1">
    <location>
        <begin position="101"/>
        <end position="121"/>
    </location>
</feature>
<reference evidence="2" key="1">
    <citation type="submission" date="2022-06" db="EMBL/GenBank/DDBJ databases">
        <authorList>
            <person name="Berger JAMES D."/>
            <person name="Berger JAMES D."/>
        </authorList>
    </citation>
    <scope>NUCLEOTIDE SEQUENCE [LARGE SCALE GENOMIC DNA]</scope>
</reference>
<dbReference type="AlphaFoldDB" id="A0AA85K536"/>
<sequence>MVSTPISVGDDSAGRQRLTGETDLWSMDPFESRDKIPRTPPGQSFVNKSLVTDTEAGLNCSTYESGSRRSFADRTPEKHTLALRNSGTAWERYQNMSLPIIGNSTDDVKSPRRTPPPTVIRRDRSCKRPHWREEYSSFISLERNMVSTPISVGDDSAGRQRLTGETDLWSMDPFESRDKIPRTPPGQSFVNKSLVTDTEAGLNCSTYESGSRRSFADRTPEKHTLALRNSGTAWERYQNMSLPIIGNSTDDVKSPRRTPPPTVIRRDRSCKRPHWREEYSSFISLERNMVSTPISVGDDSAGRQRLTGETDLWSMDPFESRDKIPRTPPGQSFVNKSLVTDTEAGLNCSTYESGSRRSFADRTPEKHTLALRNSGTAWERYQNMSLPIIGNSTDDVKSPRRTPPPTVIRRDRSCKRPHWREEYSSFISLERNMVSTPISVGDDSAGRQRLTGETDLWSMDPFESRDKIPRTPPGQSFVNKSLVTDTEAGLNCSTYESGSRRSFADRTPEKHTLALRNSGTAWERYQNMSLPIIGNSTDDVKSPRRTPPPTVIRRDRSCKRPHWREEYSSFISLERNMVSTPISVGDDSAGRQRLTGETDLWSMDPFESRDKIPRTPPGQSFVNKSLVTDTEAGLNCSTYESGSRRSFADRTPEKHTLALRNSGTAWERYQNMSLPIIGNSTDDVKSPRRTPPPTVIRRDRSCKRPHWREEYSSFISLERNMVSTPISVGDDSAGRQRLTGETDLWSMDPFESRDKIPRTPPGQSFVNKSLVTDTEAGLNCSTYESGSRRSFADRTPEKHTLALRNSGTAWERYQNMSLPIIGNSTDDVKSPRRTPPPTVIRRDRSCKRPHWREEYSSFISLERNMVSTPISVGDDSAGRQRLTGEKGFVSNT</sequence>
<feature type="region of interest" description="Disordered" evidence="1">
    <location>
        <begin position="389"/>
        <end position="413"/>
    </location>
</feature>
<evidence type="ECO:0000313" key="2">
    <source>
        <dbReference type="Proteomes" id="UP000050795"/>
    </source>
</evidence>
<feature type="region of interest" description="Disordered" evidence="1">
    <location>
        <begin position="1"/>
        <end position="45"/>
    </location>
</feature>
<proteinExistence type="predicted"/>
<feature type="region of interest" description="Disordered" evidence="1">
    <location>
        <begin position="245"/>
        <end position="265"/>
    </location>
</feature>
<accession>A0AA85K536</accession>
<dbReference type="WBParaSite" id="TREG1_5980.8">
    <property type="protein sequence ID" value="TREG1_5980.8"/>
    <property type="gene ID" value="TREG1_5980"/>
</dbReference>